<evidence type="ECO:0000256" key="3">
    <source>
        <dbReference type="ARBA" id="ARBA00022840"/>
    </source>
</evidence>
<dbReference type="AlphaFoldDB" id="A0A286D8K9"/>
<dbReference type="InterPro" id="IPR050095">
    <property type="entry name" value="ECF_ABC_transporter_ATP-bd"/>
</dbReference>
<accession>A0A286D8K9</accession>
<evidence type="ECO:0000313" key="5">
    <source>
        <dbReference type="EMBL" id="SOD54947.1"/>
    </source>
</evidence>
<dbReference type="InterPro" id="IPR027417">
    <property type="entry name" value="P-loop_NTPase"/>
</dbReference>
<dbReference type="GO" id="GO:0016887">
    <property type="term" value="F:ATP hydrolysis activity"/>
    <property type="evidence" value="ECO:0007669"/>
    <property type="project" value="InterPro"/>
</dbReference>
<gene>
    <name evidence="5" type="ORF">SAMN06296416_105220</name>
</gene>
<dbReference type="InterPro" id="IPR003593">
    <property type="entry name" value="AAA+_ATPase"/>
</dbReference>
<sequence length="278" mass="30438">MNLPLPADLAGSTPLFELDRATVVRGGVRVLRDLTLRIPLGEHTAILGPNGCGKSTFIKLISRELYPLAREGDAPVKVFGLRRWNVNELRNRLGLVTSDLTRDLQQMPALGVEEAVISGFFSSFVVPPHRDIDAGMRERARQALAQVGAGALADRQVAELSTGEMRRVLIARALVHQPQALLLDEPTAGLDPVARQHFLGLMRQLTRRGITLVLVTHHIEEIIPEIDRVLLLRDGAVHADGDRQAILTTDLLSRAFAGPVQVRHEAGFYHAIPDVADA</sequence>
<dbReference type="InterPro" id="IPR003439">
    <property type="entry name" value="ABC_transporter-like_ATP-bd"/>
</dbReference>
<dbReference type="GO" id="GO:0042626">
    <property type="term" value="F:ATPase-coupled transmembrane transporter activity"/>
    <property type="evidence" value="ECO:0007669"/>
    <property type="project" value="TreeGrafter"/>
</dbReference>
<dbReference type="SUPFAM" id="SSF52540">
    <property type="entry name" value="P-loop containing nucleoside triphosphate hydrolases"/>
    <property type="match status" value="1"/>
</dbReference>
<evidence type="ECO:0000259" key="4">
    <source>
        <dbReference type="PROSITE" id="PS50893"/>
    </source>
</evidence>
<organism evidence="5 6">
    <name type="scientific">Pseudoxanthomonas wuyuanensis</name>
    <dbReference type="NCBI Taxonomy" id="1073196"/>
    <lineage>
        <taxon>Bacteria</taxon>
        <taxon>Pseudomonadati</taxon>
        <taxon>Pseudomonadota</taxon>
        <taxon>Gammaproteobacteria</taxon>
        <taxon>Lysobacterales</taxon>
        <taxon>Lysobacteraceae</taxon>
        <taxon>Pseudoxanthomonas</taxon>
    </lineage>
</organism>
<feature type="domain" description="ABC transporter" evidence="4">
    <location>
        <begin position="16"/>
        <end position="259"/>
    </location>
</feature>
<protein>
    <submittedName>
        <fullName evidence="5">Iron complex transport system ATP-binding protein</fullName>
    </submittedName>
</protein>
<evidence type="ECO:0000256" key="1">
    <source>
        <dbReference type="ARBA" id="ARBA00022448"/>
    </source>
</evidence>
<keyword evidence="1" id="KW-0813">Transport</keyword>
<keyword evidence="6" id="KW-1185">Reference proteome</keyword>
<dbReference type="PROSITE" id="PS50893">
    <property type="entry name" value="ABC_TRANSPORTER_2"/>
    <property type="match status" value="1"/>
</dbReference>
<dbReference type="RefSeq" id="WP_097122212.1">
    <property type="nucleotide sequence ID" value="NZ_OCND01000005.1"/>
</dbReference>
<keyword evidence="2" id="KW-0547">Nucleotide-binding</keyword>
<proteinExistence type="predicted"/>
<evidence type="ECO:0000256" key="2">
    <source>
        <dbReference type="ARBA" id="ARBA00022741"/>
    </source>
</evidence>
<dbReference type="SMART" id="SM00382">
    <property type="entry name" value="AAA"/>
    <property type="match status" value="1"/>
</dbReference>
<evidence type="ECO:0000313" key="6">
    <source>
        <dbReference type="Proteomes" id="UP000219374"/>
    </source>
</evidence>
<keyword evidence="3 5" id="KW-0067">ATP-binding</keyword>
<dbReference type="GO" id="GO:0043190">
    <property type="term" value="C:ATP-binding cassette (ABC) transporter complex"/>
    <property type="evidence" value="ECO:0007669"/>
    <property type="project" value="TreeGrafter"/>
</dbReference>
<name>A0A286D8K9_9GAMM</name>
<dbReference type="Proteomes" id="UP000219374">
    <property type="component" value="Unassembled WGS sequence"/>
</dbReference>
<dbReference type="OrthoDB" id="9805029at2"/>
<dbReference type="PANTHER" id="PTHR43553:SF3">
    <property type="entry name" value="ABC TRANSPORTER ATP-BINDING PROTEIN MODF"/>
    <property type="match status" value="1"/>
</dbReference>
<dbReference type="Gene3D" id="3.40.50.300">
    <property type="entry name" value="P-loop containing nucleotide triphosphate hydrolases"/>
    <property type="match status" value="1"/>
</dbReference>
<dbReference type="EMBL" id="OCND01000005">
    <property type="protein sequence ID" value="SOD54947.1"/>
    <property type="molecule type" value="Genomic_DNA"/>
</dbReference>
<dbReference type="GO" id="GO:0005524">
    <property type="term" value="F:ATP binding"/>
    <property type="evidence" value="ECO:0007669"/>
    <property type="project" value="UniProtKB-KW"/>
</dbReference>
<dbReference type="Pfam" id="PF00005">
    <property type="entry name" value="ABC_tran"/>
    <property type="match status" value="1"/>
</dbReference>
<reference evidence="5 6" key="1">
    <citation type="submission" date="2017-09" db="EMBL/GenBank/DDBJ databases">
        <authorList>
            <person name="Ehlers B."/>
            <person name="Leendertz F.H."/>
        </authorList>
    </citation>
    <scope>NUCLEOTIDE SEQUENCE [LARGE SCALE GENOMIC DNA]</scope>
    <source>
        <strain evidence="5 6">CGMCC 1.10978</strain>
    </source>
</reference>
<dbReference type="PANTHER" id="PTHR43553">
    <property type="entry name" value="HEAVY METAL TRANSPORTER"/>
    <property type="match status" value="1"/>
</dbReference>